<sequence length="14" mass="1490">MAKGPAPFSDIQEV</sequence>
<reference evidence="1" key="1">
    <citation type="submission" date="2023-10" db="EMBL/GenBank/DDBJ databases">
        <title>Chromosome-level genome of the transformable northern wattle, Acacia crassicarpa.</title>
        <authorList>
            <person name="Massaro I."/>
            <person name="Sinha N.R."/>
            <person name="Poethig S."/>
            <person name="Leichty A.R."/>
        </authorList>
    </citation>
    <scope>NUCLEOTIDE SEQUENCE</scope>
    <source>
        <strain evidence="1">Acra3RX</strain>
        <tissue evidence="1">Leaf</tissue>
    </source>
</reference>
<proteinExistence type="predicted"/>
<gene>
    <name evidence="1" type="ORF">QN277_007232</name>
</gene>
<dbReference type="EMBL" id="JAWXYG010000012">
    <property type="protein sequence ID" value="KAK4257671.1"/>
    <property type="molecule type" value="Genomic_DNA"/>
</dbReference>
<evidence type="ECO:0000313" key="1">
    <source>
        <dbReference type="EMBL" id="KAK4257671.1"/>
    </source>
</evidence>
<dbReference type="Proteomes" id="UP001293593">
    <property type="component" value="Unassembled WGS sequence"/>
</dbReference>
<protein>
    <submittedName>
        <fullName evidence="1">Uncharacterized protein</fullName>
    </submittedName>
</protein>
<accession>A0AAE1IVK8</accession>
<comment type="caution">
    <text evidence="1">The sequence shown here is derived from an EMBL/GenBank/DDBJ whole genome shotgun (WGS) entry which is preliminary data.</text>
</comment>
<keyword evidence="2" id="KW-1185">Reference proteome</keyword>
<name>A0AAE1IVK8_9FABA</name>
<evidence type="ECO:0000313" key="2">
    <source>
        <dbReference type="Proteomes" id="UP001293593"/>
    </source>
</evidence>
<organism evidence="1 2">
    <name type="scientific">Acacia crassicarpa</name>
    <name type="common">northern wattle</name>
    <dbReference type="NCBI Taxonomy" id="499986"/>
    <lineage>
        <taxon>Eukaryota</taxon>
        <taxon>Viridiplantae</taxon>
        <taxon>Streptophyta</taxon>
        <taxon>Embryophyta</taxon>
        <taxon>Tracheophyta</taxon>
        <taxon>Spermatophyta</taxon>
        <taxon>Magnoliopsida</taxon>
        <taxon>eudicotyledons</taxon>
        <taxon>Gunneridae</taxon>
        <taxon>Pentapetalae</taxon>
        <taxon>rosids</taxon>
        <taxon>fabids</taxon>
        <taxon>Fabales</taxon>
        <taxon>Fabaceae</taxon>
        <taxon>Caesalpinioideae</taxon>
        <taxon>mimosoid clade</taxon>
        <taxon>Acacieae</taxon>
        <taxon>Acacia</taxon>
    </lineage>
</organism>